<proteinExistence type="inferred from homology"/>
<sequence length="210" mass="22632">MRLRLKPRDSSILHLLTALAQHLPSTADLLAQLVAAPTAARAELAARLGAAEQAADESAHAVLHRLAETFVTPLDREDIARLTASLDDCVDLLEEVGDRVVSFRVGELPAGVVAQVDAIQRCAELTSDAVPRLRTMANLREYWVELNSIENAAGIMHRAVLSTIFDGTSPAGRDAVEVLKLKEITDGLERAVNAFERVAAVIETIAIKEA</sequence>
<dbReference type="AlphaFoldDB" id="A0A5C5BE81"/>
<dbReference type="EMBL" id="VENP01000007">
    <property type="protein sequence ID" value="TNU76418.1"/>
    <property type="molecule type" value="Genomic_DNA"/>
</dbReference>
<gene>
    <name evidence="2" type="ORF">FH969_03310</name>
</gene>
<comment type="similarity">
    <text evidence="1">Belongs to the UPF0111 family.</text>
</comment>
<dbReference type="InterPro" id="IPR038078">
    <property type="entry name" value="PhoU-like_sf"/>
</dbReference>
<dbReference type="PANTHER" id="PTHR37298">
    <property type="entry name" value="UPF0111 PROTEIN YKAA"/>
    <property type="match status" value="1"/>
</dbReference>
<dbReference type="Gene3D" id="1.20.58.220">
    <property type="entry name" value="Phosphate transport system protein phou homolog 2, domain 2"/>
    <property type="match status" value="1"/>
</dbReference>
<dbReference type="PANTHER" id="PTHR37298:SF1">
    <property type="entry name" value="UPF0111 PROTEIN YKAA"/>
    <property type="match status" value="1"/>
</dbReference>
<evidence type="ECO:0000313" key="3">
    <source>
        <dbReference type="Proteomes" id="UP000313849"/>
    </source>
</evidence>
<organism evidence="2 3">
    <name type="scientific">Miniimonas arenae</name>
    <dbReference type="NCBI Taxonomy" id="676201"/>
    <lineage>
        <taxon>Bacteria</taxon>
        <taxon>Bacillati</taxon>
        <taxon>Actinomycetota</taxon>
        <taxon>Actinomycetes</taxon>
        <taxon>Micrococcales</taxon>
        <taxon>Beutenbergiaceae</taxon>
        <taxon>Miniimonas</taxon>
    </lineage>
</organism>
<name>A0A5C5BE81_9MICO</name>
<protein>
    <submittedName>
        <fullName evidence="2">DUF47 family protein</fullName>
    </submittedName>
</protein>
<dbReference type="RefSeq" id="WP_139986092.1">
    <property type="nucleotide sequence ID" value="NZ_VENP01000007.1"/>
</dbReference>
<dbReference type="InterPro" id="IPR018445">
    <property type="entry name" value="Put_Phosphate_transp_reg"/>
</dbReference>
<comment type="caution">
    <text evidence="2">The sequence shown here is derived from an EMBL/GenBank/DDBJ whole genome shotgun (WGS) entry which is preliminary data.</text>
</comment>
<accession>A0A5C5BE81</accession>
<dbReference type="OrthoDB" id="9797568at2"/>
<evidence type="ECO:0000256" key="1">
    <source>
        <dbReference type="ARBA" id="ARBA00008591"/>
    </source>
</evidence>
<reference evidence="2 3" key="1">
    <citation type="submission" date="2019-06" db="EMBL/GenBank/DDBJ databases">
        <title>Draft genome sequence of Miniimonas arenae KCTC 19750T isolated from sea sand.</title>
        <authorList>
            <person name="Park S.-J."/>
        </authorList>
    </citation>
    <scope>NUCLEOTIDE SEQUENCE [LARGE SCALE GENOMIC DNA]</scope>
    <source>
        <strain evidence="2 3">KCTC 19750</strain>
    </source>
</reference>
<dbReference type="Proteomes" id="UP000313849">
    <property type="component" value="Unassembled WGS sequence"/>
</dbReference>
<keyword evidence="3" id="KW-1185">Reference proteome</keyword>
<evidence type="ECO:0000313" key="2">
    <source>
        <dbReference type="EMBL" id="TNU76418.1"/>
    </source>
</evidence>
<dbReference type="InterPro" id="IPR052912">
    <property type="entry name" value="UPF0111_domain"/>
</dbReference>
<dbReference type="Pfam" id="PF01865">
    <property type="entry name" value="PhoU_div"/>
    <property type="match status" value="1"/>
</dbReference>